<evidence type="ECO:0000313" key="2">
    <source>
        <dbReference type="Proteomes" id="UP000257109"/>
    </source>
</evidence>
<feature type="non-terminal residue" evidence="1">
    <location>
        <position position="1"/>
    </location>
</feature>
<sequence>MKQEKFRVEDEIWVKLNALWMKGKFWSHITILRKDGEIIFRPLRGRIRVKLLVHMVSLLKLKRVLENKITFGKPSFSMRF</sequence>
<comment type="caution">
    <text evidence="1">The sequence shown here is derived from an EMBL/GenBank/DDBJ whole genome shotgun (WGS) entry which is preliminary data.</text>
</comment>
<reference evidence="1" key="1">
    <citation type="submission" date="2018-05" db="EMBL/GenBank/DDBJ databases">
        <title>Draft genome of Mucuna pruriens seed.</title>
        <authorList>
            <person name="Nnadi N.E."/>
            <person name="Vos R."/>
            <person name="Hasami M.H."/>
            <person name="Devisetty U.K."/>
            <person name="Aguiy J.C."/>
        </authorList>
    </citation>
    <scope>NUCLEOTIDE SEQUENCE [LARGE SCALE GENOMIC DNA]</scope>
    <source>
        <strain evidence="1">JCA_2017</strain>
    </source>
</reference>
<dbReference type="AlphaFoldDB" id="A0A371EI60"/>
<protein>
    <submittedName>
        <fullName evidence="1">Uncharacterized protein</fullName>
    </submittedName>
</protein>
<dbReference type="EMBL" id="QJKJ01013756">
    <property type="protein sequence ID" value="RDX65740.1"/>
    <property type="molecule type" value="Genomic_DNA"/>
</dbReference>
<proteinExistence type="predicted"/>
<organism evidence="1 2">
    <name type="scientific">Mucuna pruriens</name>
    <name type="common">Velvet bean</name>
    <name type="synonym">Dolichos pruriens</name>
    <dbReference type="NCBI Taxonomy" id="157652"/>
    <lineage>
        <taxon>Eukaryota</taxon>
        <taxon>Viridiplantae</taxon>
        <taxon>Streptophyta</taxon>
        <taxon>Embryophyta</taxon>
        <taxon>Tracheophyta</taxon>
        <taxon>Spermatophyta</taxon>
        <taxon>Magnoliopsida</taxon>
        <taxon>eudicotyledons</taxon>
        <taxon>Gunneridae</taxon>
        <taxon>Pentapetalae</taxon>
        <taxon>rosids</taxon>
        <taxon>fabids</taxon>
        <taxon>Fabales</taxon>
        <taxon>Fabaceae</taxon>
        <taxon>Papilionoideae</taxon>
        <taxon>50 kb inversion clade</taxon>
        <taxon>NPAAA clade</taxon>
        <taxon>indigoferoid/millettioid clade</taxon>
        <taxon>Phaseoleae</taxon>
        <taxon>Mucuna</taxon>
    </lineage>
</organism>
<dbReference type="Proteomes" id="UP000257109">
    <property type="component" value="Unassembled WGS sequence"/>
</dbReference>
<gene>
    <name evidence="1" type="ORF">CR513_55578</name>
</gene>
<name>A0A371EI60_MUCPR</name>
<evidence type="ECO:0000313" key="1">
    <source>
        <dbReference type="EMBL" id="RDX65740.1"/>
    </source>
</evidence>
<keyword evidence="2" id="KW-1185">Reference proteome</keyword>
<accession>A0A371EI60</accession>